<comment type="caution">
    <text evidence="1">The sequence shown here is derived from an EMBL/GenBank/DDBJ whole genome shotgun (WGS) entry which is preliminary data.</text>
</comment>
<dbReference type="AlphaFoldDB" id="A0AAV4XCG6"/>
<organism evidence="1 2">
    <name type="scientific">Caerostris extrusa</name>
    <name type="common">Bark spider</name>
    <name type="synonym">Caerostris bankana</name>
    <dbReference type="NCBI Taxonomy" id="172846"/>
    <lineage>
        <taxon>Eukaryota</taxon>
        <taxon>Metazoa</taxon>
        <taxon>Ecdysozoa</taxon>
        <taxon>Arthropoda</taxon>
        <taxon>Chelicerata</taxon>
        <taxon>Arachnida</taxon>
        <taxon>Araneae</taxon>
        <taxon>Araneomorphae</taxon>
        <taxon>Entelegynae</taxon>
        <taxon>Araneoidea</taxon>
        <taxon>Araneidae</taxon>
        <taxon>Caerostris</taxon>
    </lineage>
</organism>
<evidence type="ECO:0000313" key="2">
    <source>
        <dbReference type="Proteomes" id="UP001054945"/>
    </source>
</evidence>
<name>A0AAV4XCG6_CAEEX</name>
<accession>A0AAV4XCG6</accession>
<reference evidence="1 2" key="1">
    <citation type="submission" date="2021-06" db="EMBL/GenBank/DDBJ databases">
        <title>Caerostris extrusa draft genome.</title>
        <authorList>
            <person name="Kono N."/>
            <person name="Arakawa K."/>
        </authorList>
    </citation>
    <scope>NUCLEOTIDE SEQUENCE [LARGE SCALE GENOMIC DNA]</scope>
</reference>
<dbReference type="Proteomes" id="UP001054945">
    <property type="component" value="Unassembled WGS sequence"/>
</dbReference>
<proteinExistence type="predicted"/>
<protein>
    <submittedName>
        <fullName evidence="1">Uncharacterized protein</fullName>
    </submittedName>
</protein>
<sequence>MTHLFKHPRNSAFVDPESDATCEIPITQHAPMIRCSPPRFEKKKPMSRDPLSSARKRLFDKEEKFILIQRPFIFWQYETMQTSFESIQQEEIEVGVLTTLVIVEDLPSEETENEQSATSFTEHQERITVDF</sequence>
<evidence type="ECO:0000313" key="1">
    <source>
        <dbReference type="EMBL" id="GIY91489.1"/>
    </source>
</evidence>
<dbReference type="EMBL" id="BPLR01000019">
    <property type="protein sequence ID" value="GIY91489.1"/>
    <property type="molecule type" value="Genomic_DNA"/>
</dbReference>
<keyword evidence="2" id="KW-1185">Reference proteome</keyword>
<gene>
    <name evidence="1" type="ORF">CEXT_677652</name>
</gene>